<sequence length="168" mass="19072">MQPPREYKDIEKLTVCLAALNRFIFKSGMNNPEWILFVDGARNKKGLGAGILIHGLGIKKNLIQSESMKGAWIHELLVVLWSLKTTPSDATLETPFNLVYGLEAVLPAEARLPTYRQLGFDEVSNDQRIREELNFVDELRPGTYELENLNGDAIPRTWHASKLAKYYV</sequence>
<evidence type="ECO:0000313" key="2">
    <source>
        <dbReference type="Proteomes" id="UP001454036"/>
    </source>
</evidence>
<dbReference type="Proteomes" id="UP001454036">
    <property type="component" value="Unassembled WGS sequence"/>
</dbReference>
<dbReference type="PANTHER" id="PTHR48475">
    <property type="entry name" value="RIBONUCLEASE H"/>
    <property type="match status" value="1"/>
</dbReference>
<dbReference type="EMBL" id="BAABME010000085">
    <property type="protein sequence ID" value="GAA0139401.1"/>
    <property type="molecule type" value="Genomic_DNA"/>
</dbReference>
<dbReference type="AlphaFoldDB" id="A0AAV3NLM4"/>
<proteinExistence type="predicted"/>
<name>A0AAV3NLM4_LITER</name>
<protein>
    <submittedName>
        <fullName evidence="1">Uncharacterized protein</fullName>
    </submittedName>
</protein>
<comment type="caution">
    <text evidence="1">The sequence shown here is derived from an EMBL/GenBank/DDBJ whole genome shotgun (WGS) entry which is preliminary data.</text>
</comment>
<reference evidence="1 2" key="1">
    <citation type="submission" date="2024-01" db="EMBL/GenBank/DDBJ databases">
        <title>The complete chloroplast genome sequence of Lithospermum erythrorhizon: insights into the phylogenetic relationship among Boraginaceae species and the maternal lineages of purple gromwells.</title>
        <authorList>
            <person name="Okada T."/>
            <person name="Watanabe K."/>
        </authorList>
    </citation>
    <scope>NUCLEOTIDE SEQUENCE [LARGE SCALE GENOMIC DNA]</scope>
</reference>
<keyword evidence="2" id="KW-1185">Reference proteome</keyword>
<dbReference type="PANTHER" id="PTHR48475:SF2">
    <property type="entry name" value="RIBONUCLEASE H"/>
    <property type="match status" value="1"/>
</dbReference>
<accession>A0AAV3NLM4</accession>
<evidence type="ECO:0000313" key="1">
    <source>
        <dbReference type="EMBL" id="GAA0139401.1"/>
    </source>
</evidence>
<organism evidence="1 2">
    <name type="scientific">Lithospermum erythrorhizon</name>
    <name type="common">Purple gromwell</name>
    <name type="synonym">Lithospermum officinale var. erythrorhizon</name>
    <dbReference type="NCBI Taxonomy" id="34254"/>
    <lineage>
        <taxon>Eukaryota</taxon>
        <taxon>Viridiplantae</taxon>
        <taxon>Streptophyta</taxon>
        <taxon>Embryophyta</taxon>
        <taxon>Tracheophyta</taxon>
        <taxon>Spermatophyta</taxon>
        <taxon>Magnoliopsida</taxon>
        <taxon>eudicotyledons</taxon>
        <taxon>Gunneridae</taxon>
        <taxon>Pentapetalae</taxon>
        <taxon>asterids</taxon>
        <taxon>lamiids</taxon>
        <taxon>Boraginales</taxon>
        <taxon>Boraginaceae</taxon>
        <taxon>Boraginoideae</taxon>
        <taxon>Lithospermeae</taxon>
        <taxon>Lithospermum</taxon>
    </lineage>
</organism>
<gene>
    <name evidence="1" type="ORF">LIER_00954</name>
</gene>